<dbReference type="PANTHER" id="PTHR47234">
    <property type="match status" value="1"/>
</dbReference>
<evidence type="ECO:0000313" key="15">
    <source>
        <dbReference type="EMBL" id="MBC3880989.1"/>
    </source>
</evidence>
<evidence type="ECO:0000259" key="13">
    <source>
        <dbReference type="Pfam" id="PF00593"/>
    </source>
</evidence>
<feature type="domain" description="TonB-dependent receptor plug" evidence="14">
    <location>
        <begin position="55"/>
        <end position="163"/>
    </location>
</feature>
<keyword evidence="4 10" id="KW-1134">Transmembrane beta strand</keyword>
<dbReference type="PANTHER" id="PTHR47234:SF2">
    <property type="entry name" value="TONB-DEPENDENT RECEPTOR"/>
    <property type="match status" value="1"/>
</dbReference>
<feature type="signal peptide" evidence="12">
    <location>
        <begin position="1"/>
        <end position="31"/>
    </location>
</feature>
<dbReference type="Pfam" id="PF07715">
    <property type="entry name" value="Plug"/>
    <property type="match status" value="1"/>
</dbReference>
<dbReference type="InterPro" id="IPR036942">
    <property type="entry name" value="Beta-barrel_TonB_sf"/>
</dbReference>
<keyword evidence="6 11" id="KW-0798">TonB box</keyword>
<name>A0A923HTN2_9BURK</name>
<keyword evidence="12" id="KW-0732">Signal</keyword>
<proteinExistence type="inferred from homology"/>
<accession>A0A923HTN2</accession>
<gene>
    <name evidence="15" type="ORF">H8K36_06360</name>
</gene>
<evidence type="ECO:0000256" key="9">
    <source>
        <dbReference type="ARBA" id="ARBA00023237"/>
    </source>
</evidence>
<dbReference type="GO" id="GO:0009279">
    <property type="term" value="C:cell outer membrane"/>
    <property type="evidence" value="ECO:0007669"/>
    <property type="project" value="UniProtKB-SubCell"/>
</dbReference>
<dbReference type="Proteomes" id="UP000627446">
    <property type="component" value="Unassembled WGS sequence"/>
</dbReference>
<evidence type="ECO:0000259" key="14">
    <source>
        <dbReference type="Pfam" id="PF07715"/>
    </source>
</evidence>
<keyword evidence="9 10" id="KW-0998">Cell outer membrane</keyword>
<evidence type="ECO:0000256" key="1">
    <source>
        <dbReference type="ARBA" id="ARBA00004571"/>
    </source>
</evidence>
<dbReference type="RefSeq" id="WP_186914557.1">
    <property type="nucleotide sequence ID" value="NZ_JACOFZ010000001.1"/>
</dbReference>
<evidence type="ECO:0000256" key="8">
    <source>
        <dbReference type="ARBA" id="ARBA00023170"/>
    </source>
</evidence>
<reference evidence="15" key="1">
    <citation type="submission" date="2020-08" db="EMBL/GenBank/DDBJ databases">
        <title>Novel species isolated from subtropical streams in China.</title>
        <authorList>
            <person name="Lu H."/>
        </authorList>
    </citation>
    <scope>NUCLEOTIDE SEQUENCE</scope>
    <source>
        <strain evidence="15">LX22W</strain>
    </source>
</reference>
<evidence type="ECO:0000256" key="7">
    <source>
        <dbReference type="ARBA" id="ARBA00023136"/>
    </source>
</evidence>
<dbReference type="Pfam" id="PF00593">
    <property type="entry name" value="TonB_dep_Rec_b-barrel"/>
    <property type="match status" value="1"/>
</dbReference>
<evidence type="ECO:0000256" key="12">
    <source>
        <dbReference type="SAM" id="SignalP"/>
    </source>
</evidence>
<dbReference type="AlphaFoldDB" id="A0A923HTN2"/>
<organism evidence="15 16">
    <name type="scientific">Undibacterium nitidum</name>
    <dbReference type="NCBI Taxonomy" id="2762298"/>
    <lineage>
        <taxon>Bacteria</taxon>
        <taxon>Pseudomonadati</taxon>
        <taxon>Pseudomonadota</taxon>
        <taxon>Betaproteobacteria</taxon>
        <taxon>Burkholderiales</taxon>
        <taxon>Oxalobacteraceae</taxon>
        <taxon>Undibacterium</taxon>
    </lineage>
</organism>
<comment type="caution">
    <text evidence="15">The sequence shown here is derived from an EMBL/GenBank/DDBJ whole genome shotgun (WGS) entry which is preliminary data.</text>
</comment>
<dbReference type="InterPro" id="IPR037066">
    <property type="entry name" value="Plug_dom_sf"/>
</dbReference>
<dbReference type="Gene3D" id="2.170.130.10">
    <property type="entry name" value="TonB-dependent receptor, plug domain"/>
    <property type="match status" value="1"/>
</dbReference>
<evidence type="ECO:0000256" key="2">
    <source>
        <dbReference type="ARBA" id="ARBA00009810"/>
    </source>
</evidence>
<dbReference type="InterPro" id="IPR012910">
    <property type="entry name" value="Plug_dom"/>
</dbReference>
<evidence type="ECO:0000256" key="10">
    <source>
        <dbReference type="PROSITE-ProRule" id="PRU01360"/>
    </source>
</evidence>
<evidence type="ECO:0000256" key="11">
    <source>
        <dbReference type="RuleBase" id="RU003357"/>
    </source>
</evidence>
<dbReference type="InterPro" id="IPR039426">
    <property type="entry name" value="TonB-dep_rcpt-like"/>
</dbReference>
<evidence type="ECO:0000256" key="3">
    <source>
        <dbReference type="ARBA" id="ARBA00022448"/>
    </source>
</evidence>
<dbReference type="InterPro" id="IPR000531">
    <property type="entry name" value="Beta-barrel_TonB"/>
</dbReference>
<dbReference type="SUPFAM" id="SSF56935">
    <property type="entry name" value="Porins"/>
    <property type="match status" value="1"/>
</dbReference>
<evidence type="ECO:0000256" key="6">
    <source>
        <dbReference type="ARBA" id="ARBA00023077"/>
    </source>
</evidence>
<feature type="chain" id="PRO_5037252136" evidence="12">
    <location>
        <begin position="32"/>
        <end position="943"/>
    </location>
</feature>
<dbReference type="Gene3D" id="2.40.170.20">
    <property type="entry name" value="TonB-dependent receptor, beta-barrel domain"/>
    <property type="match status" value="1"/>
</dbReference>
<comment type="subcellular location">
    <subcellularLocation>
        <location evidence="1 10">Cell outer membrane</location>
        <topology evidence="1 10">Multi-pass membrane protein</topology>
    </subcellularLocation>
</comment>
<protein>
    <submittedName>
        <fullName evidence="15">TonB-dependent receptor</fullName>
    </submittedName>
</protein>
<sequence length="943" mass="101481">MVEKILSRSVRLMFASGVVMGMGAIAQPAFAQDAAPQRIEITGSSIKRVQVEGALPVQTLSKAQIEQSGATTAADLIATLPSMQGFVTSSTSINGGGGGTQTASIHGIGDNYTLVLLNGRRVAPFTTGSTVNLASIPLSAVERVEILTDGASALYGSDAIAGVVNFVLKKNQKDFNVEFTYSTPQESSKGKTTNFALSKGFGDLNSDGYNVLLAYSHDEQAELNASDREFAAKGGVTPFKEAGKNYTMYMLSSNSIPGNVNLTGGTVSNFNPYLAVNGNCPANNTFQVGRRCLFNYGATVQMLPELKRDSFLTNVNVNINDDTRFFAEGMFTKFTSTARFAPPAQPLGIDLNSALWKNTIAPAYAKLYGDPTKITRATMTLRLVDAGGRTDGWATESKHLATGFEGSMFGWDYNTSYIFSENKAIDNAVAGYTSGEKLDALIKSGAWNPFLPPTAATKAALAPAVLKQVLDTSTSQINVLNFRASKELFKMAGGSSSLGLGLDAMRQTYVDDPSPIAQGPNKQQPNWTDTNVGGGTGALPVDSSRKSWGAFGELYMPLAKNFETTFAARYDSYDAVKNAKNFDDQGNLLAPAVQGTKQSSATYKLSGAFRPTDSMLLRASYGTGFKAPSMGAITQPISNGGSSNFFPCPITSGPLLPLCNGTAEYNLLSGGNSSTGSTALKPEKSTQWTMGFRIEPVSNISVGFDFWNVQLKDQIKTLSQSEVFLNPVKYAALFSAYYDPIQKQDVLAATLTPFNLANAKFQGIDWDHSFRMDTSMGKVTLNWTGTYMLKADLDSGIKGDAVEKSVGKFNKYNDVTFKIISRLAAIWKASDRYTHTATLGYHHNYKDSVITADDGAVRAVNADGTPGDYVGVERTVKRYVTVDWQSKINFSKTLTLTAGIKNLFNQDPPFSQRIEGGGNQLGYDGRYTDPLGRQFYVVGNMKF</sequence>
<keyword evidence="5 10" id="KW-0812">Transmembrane</keyword>
<keyword evidence="3 10" id="KW-0813">Transport</keyword>
<keyword evidence="8 15" id="KW-0675">Receptor</keyword>
<dbReference type="EMBL" id="JACOFZ010000001">
    <property type="protein sequence ID" value="MBC3880989.1"/>
    <property type="molecule type" value="Genomic_DNA"/>
</dbReference>
<evidence type="ECO:0000256" key="4">
    <source>
        <dbReference type="ARBA" id="ARBA00022452"/>
    </source>
</evidence>
<evidence type="ECO:0000313" key="16">
    <source>
        <dbReference type="Proteomes" id="UP000627446"/>
    </source>
</evidence>
<keyword evidence="7 10" id="KW-0472">Membrane</keyword>
<dbReference type="PROSITE" id="PS52016">
    <property type="entry name" value="TONB_DEPENDENT_REC_3"/>
    <property type="match status" value="1"/>
</dbReference>
<evidence type="ECO:0000256" key="5">
    <source>
        <dbReference type="ARBA" id="ARBA00022692"/>
    </source>
</evidence>
<feature type="domain" description="TonB-dependent receptor-like beta-barrel" evidence="13">
    <location>
        <begin position="318"/>
        <end position="903"/>
    </location>
</feature>
<keyword evidence="16" id="KW-1185">Reference proteome</keyword>
<comment type="similarity">
    <text evidence="2 10 11">Belongs to the TonB-dependent receptor family.</text>
</comment>